<feature type="region of interest" description="Disordered" evidence="1">
    <location>
        <begin position="188"/>
        <end position="211"/>
    </location>
</feature>
<name>A0A9P6EKI4_9AGAR</name>
<feature type="compositionally biased region" description="Low complexity" evidence="1">
    <location>
        <begin position="188"/>
        <end position="199"/>
    </location>
</feature>
<keyword evidence="2" id="KW-1133">Transmembrane helix</keyword>
<accession>A0A9P6EKI4</accession>
<evidence type="ECO:0000256" key="2">
    <source>
        <dbReference type="SAM" id="Phobius"/>
    </source>
</evidence>
<feature type="transmembrane region" description="Helical" evidence="2">
    <location>
        <begin position="163"/>
        <end position="184"/>
    </location>
</feature>
<reference evidence="3" key="1">
    <citation type="submission" date="2020-11" db="EMBL/GenBank/DDBJ databases">
        <authorList>
            <consortium name="DOE Joint Genome Institute"/>
            <person name="Ahrendt S."/>
            <person name="Riley R."/>
            <person name="Andreopoulos W."/>
            <person name="Labutti K."/>
            <person name="Pangilinan J."/>
            <person name="Ruiz-Duenas F.J."/>
            <person name="Barrasa J.M."/>
            <person name="Sanchez-Garcia M."/>
            <person name="Camarero S."/>
            <person name="Miyauchi S."/>
            <person name="Serrano A."/>
            <person name="Linde D."/>
            <person name="Babiker R."/>
            <person name="Drula E."/>
            <person name="Ayuso-Fernandez I."/>
            <person name="Pacheco R."/>
            <person name="Padilla G."/>
            <person name="Ferreira P."/>
            <person name="Barriuso J."/>
            <person name="Kellner H."/>
            <person name="Castanera R."/>
            <person name="Alfaro M."/>
            <person name="Ramirez L."/>
            <person name="Pisabarro A.G."/>
            <person name="Kuo A."/>
            <person name="Tritt A."/>
            <person name="Lipzen A."/>
            <person name="He G."/>
            <person name="Yan M."/>
            <person name="Ng V."/>
            <person name="Cullen D."/>
            <person name="Martin F."/>
            <person name="Rosso M.-N."/>
            <person name="Henrissat B."/>
            <person name="Hibbett D."/>
            <person name="Martinez A.T."/>
            <person name="Grigoriev I.V."/>
        </authorList>
    </citation>
    <scope>NUCLEOTIDE SEQUENCE</scope>
    <source>
        <strain evidence="3">CBS 506.95</strain>
    </source>
</reference>
<protein>
    <submittedName>
        <fullName evidence="3">Uncharacterized protein</fullName>
    </submittedName>
</protein>
<sequence length="211" mass="22727">MRSSPVIRQVALALAWAFSALAAALGLNALIKSNQDKSRLKRLAPPPVTRVDINTNDIFVAGTVATVAALLIAILTFIFVAGAALKPTRGLFNRTARLQGGILILASIFLFGSMVPYMVYFVNRSAVVTAFIGNTQLPDSLVQQTAKSAGQDGIYKHIHYLKLFAIFPWIALLFTLIAAAFLLLTPRSTSSSSSHGSSSPVMREKETIEHV</sequence>
<dbReference type="EMBL" id="MU157835">
    <property type="protein sequence ID" value="KAF9531458.1"/>
    <property type="molecule type" value="Genomic_DNA"/>
</dbReference>
<organism evidence="3 4">
    <name type="scientific">Crepidotus variabilis</name>
    <dbReference type="NCBI Taxonomy" id="179855"/>
    <lineage>
        <taxon>Eukaryota</taxon>
        <taxon>Fungi</taxon>
        <taxon>Dikarya</taxon>
        <taxon>Basidiomycota</taxon>
        <taxon>Agaricomycotina</taxon>
        <taxon>Agaricomycetes</taxon>
        <taxon>Agaricomycetidae</taxon>
        <taxon>Agaricales</taxon>
        <taxon>Agaricineae</taxon>
        <taxon>Crepidotaceae</taxon>
        <taxon>Crepidotus</taxon>
    </lineage>
</organism>
<dbReference type="OrthoDB" id="2560085at2759"/>
<dbReference type="AlphaFoldDB" id="A0A9P6EKI4"/>
<dbReference type="Proteomes" id="UP000807306">
    <property type="component" value="Unassembled WGS sequence"/>
</dbReference>
<feature type="transmembrane region" description="Helical" evidence="2">
    <location>
        <begin position="102"/>
        <end position="122"/>
    </location>
</feature>
<comment type="caution">
    <text evidence="3">The sequence shown here is derived from an EMBL/GenBank/DDBJ whole genome shotgun (WGS) entry which is preliminary data.</text>
</comment>
<keyword evidence="2" id="KW-0472">Membrane</keyword>
<evidence type="ECO:0000256" key="1">
    <source>
        <dbReference type="SAM" id="MobiDB-lite"/>
    </source>
</evidence>
<keyword evidence="2" id="KW-0812">Transmembrane</keyword>
<gene>
    <name evidence="3" type="ORF">CPB83DRAFT_849051</name>
</gene>
<proteinExistence type="predicted"/>
<evidence type="ECO:0000313" key="4">
    <source>
        <dbReference type="Proteomes" id="UP000807306"/>
    </source>
</evidence>
<feature type="transmembrane region" description="Helical" evidence="2">
    <location>
        <begin position="58"/>
        <end position="81"/>
    </location>
</feature>
<evidence type="ECO:0000313" key="3">
    <source>
        <dbReference type="EMBL" id="KAF9531458.1"/>
    </source>
</evidence>
<feature type="compositionally biased region" description="Basic and acidic residues" evidence="1">
    <location>
        <begin position="202"/>
        <end position="211"/>
    </location>
</feature>
<keyword evidence="4" id="KW-1185">Reference proteome</keyword>